<sequence>MGKSKSRKLSFEALHLYPVKGALETDIATYMRTLKRWLPAVKAAYPKHDVVMKVFVDDYTYSDKPLPERDEIEAALLSAFQQHDIPLDYIAYESDCARSCYHLKSLIVEEPNPGAGSFNGEGHVDGDSIQWRYSPQAEFVGMDFDHFSRESRNNVGIGLQLSRNSVGKDVSWSCPAAAAWWQLVRLGGLVDFPEKDEEADQSDESLHGAPAGTWKNPESDKTFVCDQTLSLLPVSYISVEHAVRTILNFIPETGPLLRKKLRKPADQDNLNAIAYIFNG</sequence>
<name>A0ABQ5V481_9PROT</name>
<keyword evidence="2" id="KW-1185">Reference proteome</keyword>
<dbReference type="RefSeq" id="WP_284373687.1">
    <property type="nucleotide sequence ID" value="NZ_BSNJ01000006.1"/>
</dbReference>
<evidence type="ECO:0000313" key="1">
    <source>
        <dbReference type="EMBL" id="GLQ21774.1"/>
    </source>
</evidence>
<evidence type="ECO:0000313" key="2">
    <source>
        <dbReference type="Proteomes" id="UP001161390"/>
    </source>
</evidence>
<evidence type="ECO:0008006" key="3">
    <source>
        <dbReference type="Google" id="ProtNLM"/>
    </source>
</evidence>
<accession>A0ABQ5V481</accession>
<proteinExistence type="predicted"/>
<dbReference type="EMBL" id="BSNJ01000006">
    <property type="protein sequence ID" value="GLQ21774.1"/>
    <property type="molecule type" value="Genomic_DNA"/>
</dbReference>
<gene>
    <name evidence="1" type="ORF">GCM10007854_27290</name>
</gene>
<protein>
    <recommendedName>
        <fullName evidence="3">DUF362 domain-containing protein</fullName>
    </recommendedName>
</protein>
<reference evidence="1" key="1">
    <citation type="journal article" date="2014" name="Int. J. Syst. Evol. Microbiol.">
        <title>Complete genome of a new Firmicutes species belonging to the dominant human colonic microbiota ('Ruminococcus bicirculans') reveals two chromosomes and a selective capacity to utilize plant glucans.</title>
        <authorList>
            <consortium name="NISC Comparative Sequencing Program"/>
            <person name="Wegmann U."/>
            <person name="Louis P."/>
            <person name="Goesmann A."/>
            <person name="Henrissat B."/>
            <person name="Duncan S.H."/>
            <person name="Flint H.J."/>
        </authorList>
    </citation>
    <scope>NUCLEOTIDE SEQUENCE</scope>
    <source>
        <strain evidence="1">NBRC 108216</strain>
    </source>
</reference>
<reference evidence="1" key="2">
    <citation type="submission" date="2023-01" db="EMBL/GenBank/DDBJ databases">
        <title>Draft genome sequence of Algimonas porphyrae strain NBRC 108216.</title>
        <authorList>
            <person name="Sun Q."/>
            <person name="Mori K."/>
        </authorList>
    </citation>
    <scope>NUCLEOTIDE SEQUENCE</scope>
    <source>
        <strain evidence="1">NBRC 108216</strain>
    </source>
</reference>
<organism evidence="1 2">
    <name type="scientific">Algimonas porphyrae</name>
    <dbReference type="NCBI Taxonomy" id="1128113"/>
    <lineage>
        <taxon>Bacteria</taxon>
        <taxon>Pseudomonadati</taxon>
        <taxon>Pseudomonadota</taxon>
        <taxon>Alphaproteobacteria</taxon>
        <taxon>Maricaulales</taxon>
        <taxon>Robiginitomaculaceae</taxon>
        <taxon>Algimonas</taxon>
    </lineage>
</organism>
<dbReference type="Proteomes" id="UP001161390">
    <property type="component" value="Unassembled WGS sequence"/>
</dbReference>
<comment type="caution">
    <text evidence="1">The sequence shown here is derived from an EMBL/GenBank/DDBJ whole genome shotgun (WGS) entry which is preliminary data.</text>
</comment>